<dbReference type="PIRSF" id="PIRSF006648">
    <property type="entry name" value="DrrB"/>
    <property type="match status" value="1"/>
</dbReference>
<keyword evidence="4 6" id="KW-0472">Membrane</keyword>
<sequence length="232" mass="24154">MRAFAHLSATELRLLGRDPGSLFFMVAFPLMLLFLNSGSKTPGNFIPGYLAMILAIGGMAALPGIVATYRERKVLRRLATTPMSPLALLAAQVAAQLVMGLGGAILVVGVGMAALGVQAPDNPAALALAFFMSSLMTCSIGFVIAAVAPRARVADLLGLLVMFPMIFLSGAAVPRSGLPDTVRALGEYLPLTQGVTALAESWSGTPTVLPLLILTGIITICTAIAATLFRWE</sequence>
<keyword evidence="5" id="KW-0046">Antibiotic resistance</keyword>
<proteinExistence type="inferred from homology"/>
<feature type="domain" description="ABC transmembrane type-2" evidence="7">
    <location>
        <begin position="10"/>
        <end position="232"/>
    </location>
</feature>
<feature type="transmembrane region" description="Helical" evidence="6">
    <location>
        <begin position="45"/>
        <end position="66"/>
    </location>
</feature>
<dbReference type="PRINTS" id="PR00164">
    <property type="entry name" value="ABC2TRNSPORT"/>
</dbReference>
<keyword evidence="6" id="KW-0813">Transport</keyword>
<evidence type="ECO:0000256" key="3">
    <source>
        <dbReference type="ARBA" id="ARBA00022989"/>
    </source>
</evidence>
<evidence type="ECO:0000256" key="4">
    <source>
        <dbReference type="ARBA" id="ARBA00023136"/>
    </source>
</evidence>
<name>A0ABN1NPA6_9ACTN</name>
<comment type="caution">
    <text evidence="8">The sequence shown here is derived from an EMBL/GenBank/DDBJ whole genome shotgun (WGS) entry which is preliminary data.</text>
</comment>
<feature type="transmembrane region" description="Helical" evidence="6">
    <location>
        <begin position="86"/>
        <end position="112"/>
    </location>
</feature>
<reference evidence="8 9" key="1">
    <citation type="journal article" date="2019" name="Int. J. Syst. Evol. Microbiol.">
        <title>The Global Catalogue of Microorganisms (GCM) 10K type strain sequencing project: providing services to taxonomists for standard genome sequencing and annotation.</title>
        <authorList>
            <consortium name="The Broad Institute Genomics Platform"/>
            <consortium name="The Broad Institute Genome Sequencing Center for Infectious Disease"/>
            <person name="Wu L."/>
            <person name="Ma J."/>
        </authorList>
    </citation>
    <scope>NUCLEOTIDE SEQUENCE [LARGE SCALE GENOMIC DNA]</scope>
    <source>
        <strain evidence="8 9">JCM 11136</strain>
    </source>
</reference>
<comment type="subcellular location">
    <subcellularLocation>
        <location evidence="6">Cell membrane</location>
        <topology evidence="6">Multi-pass membrane protein</topology>
    </subcellularLocation>
    <subcellularLocation>
        <location evidence="1">Membrane</location>
        <topology evidence="1">Multi-pass membrane protein</topology>
    </subcellularLocation>
</comment>
<dbReference type="PANTHER" id="PTHR43027:SF2">
    <property type="entry name" value="TRANSPORT PERMEASE PROTEIN"/>
    <property type="match status" value="1"/>
</dbReference>
<feature type="transmembrane region" description="Helical" evidence="6">
    <location>
        <begin position="124"/>
        <end position="147"/>
    </location>
</feature>
<feature type="transmembrane region" description="Helical" evidence="6">
    <location>
        <begin position="21"/>
        <end position="39"/>
    </location>
</feature>
<evidence type="ECO:0000256" key="6">
    <source>
        <dbReference type="RuleBase" id="RU361157"/>
    </source>
</evidence>
<evidence type="ECO:0000256" key="2">
    <source>
        <dbReference type="ARBA" id="ARBA00022692"/>
    </source>
</evidence>
<dbReference type="InterPro" id="IPR047817">
    <property type="entry name" value="ABC2_TM_bact-type"/>
</dbReference>
<gene>
    <name evidence="8" type="ORF">GCM10009560_05620</name>
</gene>
<keyword evidence="6" id="KW-1003">Cell membrane</keyword>
<keyword evidence="2 6" id="KW-0812">Transmembrane</keyword>
<evidence type="ECO:0000256" key="1">
    <source>
        <dbReference type="ARBA" id="ARBA00004141"/>
    </source>
</evidence>
<dbReference type="InterPro" id="IPR052902">
    <property type="entry name" value="ABC-2_transporter"/>
</dbReference>
<keyword evidence="3 6" id="KW-1133">Transmembrane helix</keyword>
<evidence type="ECO:0000256" key="5">
    <source>
        <dbReference type="ARBA" id="ARBA00023251"/>
    </source>
</evidence>
<dbReference type="EMBL" id="BAAAHQ010000001">
    <property type="protein sequence ID" value="GAA0913461.1"/>
    <property type="molecule type" value="Genomic_DNA"/>
</dbReference>
<accession>A0ABN1NPA6</accession>
<organism evidence="8 9">
    <name type="scientific">Nonomuraea longicatena</name>
    <dbReference type="NCBI Taxonomy" id="83682"/>
    <lineage>
        <taxon>Bacteria</taxon>
        <taxon>Bacillati</taxon>
        <taxon>Actinomycetota</taxon>
        <taxon>Actinomycetes</taxon>
        <taxon>Streptosporangiales</taxon>
        <taxon>Streptosporangiaceae</taxon>
        <taxon>Nonomuraea</taxon>
    </lineage>
</organism>
<dbReference type="PROSITE" id="PS51012">
    <property type="entry name" value="ABC_TM2"/>
    <property type="match status" value="1"/>
</dbReference>
<dbReference type="InterPro" id="IPR013525">
    <property type="entry name" value="ABC2_TM"/>
</dbReference>
<dbReference type="PANTHER" id="PTHR43027">
    <property type="entry name" value="DOXORUBICIN RESISTANCE ABC TRANSPORTER PERMEASE PROTEIN DRRC-RELATED"/>
    <property type="match status" value="1"/>
</dbReference>
<dbReference type="RefSeq" id="WP_343948048.1">
    <property type="nucleotide sequence ID" value="NZ_BAAAHQ010000001.1"/>
</dbReference>
<feature type="transmembrane region" description="Helical" evidence="6">
    <location>
        <begin position="208"/>
        <end position="229"/>
    </location>
</feature>
<comment type="similarity">
    <text evidence="6">Belongs to the ABC-2 integral membrane protein family.</text>
</comment>
<dbReference type="Pfam" id="PF01061">
    <property type="entry name" value="ABC2_membrane"/>
    <property type="match status" value="1"/>
</dbReference>
<protein>
    <recommendedName>
        <fullName evidence="6">Transport permease protein</fullName>
    </recommendedName>
</protein>
<keyword evidence="9" id="KW-1185">Reference proteome</keyword>
<evidence type="ECO:0000313" key="9">
    <source>
        <dbReference type="Proteomes" id="UP001501578"/>
    </source>
</evidence>
<evidence type="ECO:0000313" key="8">
    <source>
        <dbReference type="EMBL" id="GAA0913461.1"/>
    </source>
</evidence>
<evidence type="ECO:0000259" key="7">
    <source>
        <dbReference type="PROSITE" id="PS51012"/>
    </source>
</evidence>
<dbReference type="Proteomes" id="UP001501578">
    <property type="component" value="Unassembled WGS sequence"/>
</dbReference>
<dbReference type="InterPro" id="IPR000412">
    <property type="entry name" value="ABC_2_transport"/>
</dbReference>
<feature type="transmembrane region" description="Helical" evidence="6">
    <location>
        <begin position="154"/>
        <end position="173"/>
    </location>
</feature>